<organism evidence="7 8">
    <name type="scientific">Amniculicola lignicola CBS 123094</name>
    <dbReference type="NCBI Taxonomy" id="1392246"/>
    <lineage>
        <taxon>Eukaryota</taxon>
        <taxon>Fungi</taxon>
        <taxon>Dikarya</taxon>
        <taxon>Ascomycota</taxon>
        <taxon>Pezizomycotina</taxon>
        <taxon>Dothideomycetes</taxon>
        <taxon>Pleosporomycetidae</taxon>
        <taxon>Pleosporales</taxon>
        <taxon>Amniculicolaceae</taxon>
        <taxon>Amniculicola</taxon>
    </lineage>
</organism>
<dbReference type="GO" id="GO:0022857">
    <property type="term" value="F:transmembrane transporter activity"/>
    <property type="evidence" value="ECO:0007669"/>
    <property type="project" value="TreeGrafter"/>
</dbReference>
<comment type="subcellular location">
    <subcellularLocation>
        <location evidence="1">Membrane</location>
        <topology evidence="1">Multi-pass membrane protein</topology>
    </subcellularLocation>
</comment>
<feature type="transmembrane region" description="Helical" evidence="6">
    <location>
        <begin position="124"/>
        <end position="144"/>
    </location>
</feature>
<feature type="transmembrane region" description="Helical" evidence="6">
    <location>
        <begin position="55"/>
        <end position="79"/>
    </location>
</feature>
<evidence type="ECO:0000256" key="4">
    <source>
        <dbReference type="ARBA" id="ARBA00022989"/>
    </source>
</evidence>
<dbReference type="SUPFAM" id="SSF103473">
    <property type="entry name" value="MFS general substrate transporter"/>
    <property type="match status" value="1"/>
</dbReference>
<dbReference type="GO" id="GO:0016020">
    <property type="term" value="C:membrane"/>
    <property type="evidence" value="ECO:0007669"/>
    <property type="project" value="UniProtKB-SubCell"/>
</dbReference>
<gene>
    <name evidence="7" type="ORF">P154DRAFT_480424</name>
</gene>
<keyword evidence="2" id="KW-0813">Transport</keyword>
<sequence length="175" mass="19290">MHQIHLFCPLFDSQRDDDNVCEPQHQHFRRANFILGCLVPIIVGYLITVGTPNKYAGYVAMFVLVLDIYPTSTLAVYWIAGTLAPDDKRAFGMPFSSSIGNLSSFVSSQLYPTQQGPRYIQGNGVSAGLNVVAGFLYGSCWLSLRTRNKKEKLIAEGATANGLEGDLALDHKYIL</sequence>
<dbReference type="AlphaFoldDB" id="A0A6A5X3R2"/>
<keyword evidence="4 6" id="KW-1133">Transmembrane helix</keyword>
<evidence type="ECO:0000256" key="5">
    <source>
        <dbReference type="ARBA" id="ARBA00023136"/>
    </source>
</evidence>
<dbReference type="Proteomes" id="UP000799779">
    <property type="component" value="Unassembled WGS sequence"/>
</dbReference>
<evidence type="ECO:0000256" key="2">
    <source>
        <dbReference type="ARBA" id="ARBA00022448"/>
    </source>
</evidence>
<accession>A0A6A5X3R2</accession>
<dbReference type="Gene3D" id="1.20.1250.20">
    <property type="entry name" value="MFS general substrate transporter like domains"/>
    <property type="match status" value="1"/>
</dbReference>
<protein>
    <recommendedName>
        <fullName evidence="9">MFS general substrate transporter</fullName>
    </recommendedName>
</protein>
<keyword evidence="8" id="KW-1185">Reference proteome</keyword>
<dbReference type="InterPro" id="IPR036259">
    <property type="entry name" value="MFS_trans_sf"/>
</dbReference>
<name>A0A6A5X3R2_9PLEO</name>
<dbReference type="EMBL" id="ML977557">
    <property type="protein sequence ID" value="KAF2007559.1"/>
    <property type="molecule type" value="Genomic_DNA"/>
</dbReference>
<reference evidence="7" key="1">
    <citation type="journal article" date="2020" name="Stud. Mycol.">
        <title>101 Dothideomycetes genomes: a test case for predicting lifestyles and emergence of pathogens.</title>
        <authorList>
            <person name="Haridas S."/>
            <person name="Albert R."/>
            <person name="Binder M."/>
            <person name="Bloem J."/>
            <person name="Labutti K."/>
            <person name="Salamov A."/>
            <person name="Andreopoulos B."/>
            <person name="Baker S."/>
            <person name="Barry K."/>
            <person name="Bills G."/>
            <person name="Bluhm B."/>
            <person name="Cannon C."/>
            <person name="Castanera R."/>
            <person name="Culley D."/>
            <person name="Daum C."/>
            <person name="Ezra D."/>
            <person name="Gonzalez J."/>
            <person name="Henrissat B."/>
            <person name="Kuo A."/>
            <person name="Liang C."/>
            <person name="Lipzen A."/>
            <person name="Lutzoni F."/>
            <person name="Magnuson J."/>
            <person name="Mondo S."/>
            <person name="Nolan M."/>
            <person name="Ohm R."/>
            <person name="Pangilinan J."/>
            <person name="Park H.-J."/>
            <person name="Ramirez L."/>
            <person name="Alfaro M."/>
            <person name="Sun H."/>
            <person name="Tritt A."/>
            <person name="Yoshinaga Y."/>
            <person name="Zwiers L.-H."/>
            <person name="Turgeon B."/>
            <person name="Goodwin S."/>
            <person name="Spatafora J."/>
            <person name="Crous P."/>
            <person name="Grigoriev I."/>
        </authorList>
    </citation>
    <scope>NUCLEOTIDE SEQUENCE</scope>
    <source>
        <strain evidence="7">CBS 123094</strain>
    </source>
</reference>
<feature type="transmembrane region" description="Helical" evidence="6">
    <location>
        <begin position="31"/>
        <end position="49"/>
    </location>
</feature>
<keyword evidence="5 6" id="KW-0472">Membrane</keyword>
<dbReference type="PANTHER" id="PTHR43791">
    <property type="entry name" value="PERMEASE-RELATED"/>
    <property type="match status" value="1"/>
</dbReference>
<evidence type="ECO:0000313" key="8">
    <source>
        <dbReference type="Proteomes" id="UP000799779"/>
    </source>
</evidence>
<dbReference type="PANTHER" id="PTHR43791:SF24">
    <property type="entry name" value="NICOTINIC ACID PLASMA MEMBRANE TRANSPORTER"/>
    <property type="match status" value="1"/>
</dbReference>
<proteinExistence type="predicted"/>
<evidence type="ECO:0008006" key="9">
    <source>
        <dbReference type="Google" id="ProtNLM"/>
    </source>
</evidence>
<evidence type="ECO:0000313" key="7">
    <source>
        <dbReference type="EMBL" id="KAF2007559.1"/>
    </source>
</evidence>
<keyword evidence="3 6" id="KW-0812">Transmembrane</keyword>
<dbReference type="OrthoDB" id="3645278at2759"/>
<evidence type="ECO:0000256" key="6">
    <source>
        <dbReference type="SAM" id="Phobius"/>
    </source>
</evidence>
<evidence type="ECO:0000256" key="1">
    <source>
        <dbReference type="ARBA" id="ARBA00004141"/>
    </source>
</evidence>
<evidence type="ECO:0000256" key="3">
    <source>
        <dbReference type="ARBA" id="ARBA00022692"/>
    </source>
</evidence>